<dbReference type="Proteomes" id="UP000002247">
    <property type="component" value="Chromosome"/>
</dbReference>
<evidence type="ECO:0000256" key="1">
    <source>
        <dbReference type="SAM" id="Phobius"/>
    </source>
</evidence>
<keyword evidence="1" id="KW-0812">Transmembrane</keyword>
<dbReference type="Pfam" id="PF10801">
    <property type="entry name" value="DUF2537"/>
    <property type="match status" value="1"/>
</dbReference>
<feature type="transmembrane region" description="Helical" evidence="1">
    <location>
        <begin position="62"/>
        <end position="85"/>
    </location>
</feature>
<gene>
    <name evidence="2" type="ordered locus">Srot_2847</name>
</gene>
<accession>D6ZDM1</accession>
<feature type="transmembrane region" description="Helical" evidence="1">
    <location>
        <begin position="31"/>
        <end position="53"/>
    </location>
</feature>
<evidence type="ECO:0000313" key="2">
    <source>
        <dbReference type="EMBL" id="ADG99278.1"/>
    </source>
</evidence>
<dbReference type="InterPro" id="IPR024244">
    <property type="entry name" value="DUF2537"/>
</dbReference>
<reference evidence="2 3" key="1">
    <citation type="journal article" date="2010" name="Stand. Genomic Sci.">
        <title>Complete genome sequence of Segniliparus rotundus type strain (CDC 1076).</title>
        <authorList>
            <person name="Sikorski J."/>
            <person name="Lapidus A."/>
            <person name="Copeland A."/>
            <person name="Misra M."/>
            <person name="Glavina Del Rio T."/>
            <person name="Nolan M."/>
            <person name="Lucas S."/>
            <person name="Chen F."/>
            <person name="Tice H."/>
            <person name="Cheng J.F."/>
            <person name="Jando M."/>
            <person name="Schneider S."/>
            <person name="Bruce D."/>
            <person name="Goodwin L."/>
            <person name="Pitluck S."/>
            <person name="Liolios K."/>
            <person name="Mikhailova N."/>
            <person name="Pati A."/>
            <person name="Ivanova N."/>
            <person name="Mavromatis K."/>
            <person name="Chen A."/>
            <person name="Palaniappan K."/>
            <person name="Chertkov O."/>
            <person name="Land M."/>
            <person name="Hauser L."/>
            <person name="Chang Y.J."/>
            <person name="Jeffries C.D."/>
            <person name="Brettin T."/>
            <person name="Detter J.C."/>
            <person name="Han C."/>
            <person name="Rohde M."/>
            <person name="Goker M."/>
            <person name="Bristow J."/>
            <person name="Eisen J.A."/>
            <person name="Markowitz V."/>
            <person name="Hugenholtz P."/>
            <person name="Kyrpides N.C."/>
            <person name="Klenk H.P."/>
        </authorList>
    </citation>
    <scope>NUCLEOTIDE SEQUENCE [LARGE SCALE GENOMIC DNA]</scope>
    <source>
        <strain evidence="3">ATCC BAA-972 / CDC 1076 / CIP 108378 / DSM 44985 / JCM 13578</strain>
    </source>
</reference>
<protein>
    <recommendedName>
        <fullName evidence="4">DUF2537 domain-containing protein</fullName>
    </recommendedName>
</protein>
<evidence type="ECO:0008006" key="4">
    <source>
        <dbReference type="Google" id="ProtNLM"/>
    </source>
</evidence>
<dbReference type="RefSeq" id="WP_013139727.1">
    <property type="nucleotide sequence ID" value="NC_014168.1"/>
</dbReference>
<keyword evidence="3" id="KW-1185">Reference proteome</keyword>
<dbReference type="STRING" id="640132.Srot_2847"/>
<keyword evidence="1" id="KW-0472">Membrane</keyword>
<keyword evidence="1" id="KW-1133">Transmembrane helix</keyword>
<proteinExistence type="predicted"/>
<evidence type="ECO:0000313" key="3">
    <source>
        <dbReference type="Proteomes" id="UP000002247"/>
    </source>
</evidence>
<dbReference type="OrthoDB" id="4566858at2"/>
<dbReference type="HOGENOM" id="CLU_2025126_0_0_11"/>
<organism evidence="2 3">
    <name type="scientific">Segniliparus rotundus (strain ATCC BAA-972 / CDC 1076 / CIP 108378 / DSM 44985 / JCM 13578)</name>
    <dbReference type="NCBI Taxonomy" id="640132"/>
    <lineage>
        <taxon>Bacteria</taxon>
        <taxon>Bacillati</taxon>
        <taxon>Actinomycetota</taxon>
        <taxon>Actinomycetes</taxon>
        <taxon>Mycobacteriales</taxon>
        <taxon>Segniliparaceae</taxon>
        <taxon>Segniliparus</taxon>
    </lineage>
</organism>
<sequence length="122" mass="12762">MVAEQTPHEPSASHDHAAPDGFEGELIEPDVVPVGFALAIYSAAVTAVVVVAVTRGLLALQLAFPIGIALALVVNIGVTAGVMPAMQVWRRVPVLRWLVWGSWAGAFVGWALVIVLAALDAM</sequence>
<dbReference type="AlphaFoldDB" id="D6ZDM1"/>
<name>D6ZDM1_SEGRD</name>
<feature type="transmembrane region" description="Helical" evidence="1">
    <location>
        <begin position="97"/>
        <end position="119"/>
    </location>
</feature>
<dbReference type="EMBL" id="CP001958">
    <property type="protein sequence ID" value="ADG99278.1"/>
    <property type="molecule type" value="Genomic_DNA"/>
</dbReference>
<dbReference type="KEGG" id="srt:Srot_2847"/>